<dbReference type="Pfam" id="PF02434">
    <property type="entry name" value="Fringe"/>
    <property type="match status" value="1"/>
</dbReference>
<feature type="transmembrane region" description="Helical" evidence="8">
    <location>
        <begin position="275"/>
        <end position="293"/>
    </location>
</feature>
<organism evidence="10 11">
    <name type="scientific">Diploscapter pachys</name>
    <dbReference type="NCBI Taxonomy" id="2018661"/>
    <lineage>
        <taxon>Eukaryota</taxon>
        <taxon>Metazoa</taxon>
        <taxon>Ecdysozoa</taxon>
        <taxon>Nematoda</taxon>
        <taxon>Chromadorea</taxon>
        <taxon>Rhabditida</taxon>
        <taxon>Rhabditina</taxon>
        <taxon>Rhabditomorpha</taxon>
        <taxon>Rhabditoidea</taxon>
        <taxon>Rhabditidae</taxon>
        <taxon>Diploscapter</taxon>
    </lineage>
</organism>
<evidence type="ECO:0000256" key="3">
    <source>
        <dbReference type="ARBA" id="ARBA00022679"/>
    </source>
</evidence>
<dbReference type="STRING" id="2018661.A0A2A2J9D3"/>
<keyword evidence="7 8" id="KW-0472">Membrane</keyword>
<proteinExistence type="predicted"/>
<feature type="transmembrane region" description="Helical" evidence="8">
    <location>
        <begin position="305"/>
        <end position="325"/>
    </location>
</feature>
<evidence type="ECO:0000256" key="8">
    <source>
        <dbReference type="SAM" id="Phobius"/>
    </source>
</evidence>
<dbReference type="SUPFAM" id="SSF103473">
    <property type="entry name" value="MFS general substrate transporter"/>
    <property type="match status" value="1"/>
</dbReference>
<keyword evidence="5" id="KW-0735">Signal-anchor</keyword>
<keyword evidence="11" id="KW-1185">Reference proteome</keyword>
<evidence type="ECO:0000256" key="5">
    <source>
        <dbReference type="ARBA" id="ARBA00022968"/>
    </source>
</evidence>
<dbReference type="GO" id="GO:0016020">
    <property type="term" value="C:membrane"/>
    <property type="evidence" value="ECO:0007669"/>
    <property type="project" value="UniProtKB-SubCell"/>
</dbReference>
<comment type="subcellular location">
    <subcellularLocation>
        <location evidence="1">Membrane</location>
        <topology evidence="1">Single-pass type II membrane protein</topology>
    </subcellularLocation>
</comment>
<gene>
    <name evidence="10" type="ORF">WR25_16482</name>
</gene>
<name>A0A2A2J9D3_9BILA</name>
<protein>
    <recommendedName>
        <fullName evidence="9">Fringe-like glycosyltransferase domain-containing protein</fullName>
    </recommendedName>
</protein>
<dbReference type="Proteomes" id="UP000218231">
    <property type="component" value="Unassembled WGS sequence"/>
</dbReference>
<dbReference type="PANTHER" id="PTHR28658">
    <property type="entry name" value="TRANSMEMBRANE PROTEIN 180"/>
    <property type="match status" value="1"/>
</dbReference>
<keyword evidence="3" id="KW-0808">Transferase</keyword>
<evidence type="ECO:0000259" key="9">
    <source>
        <dbReference type="Pfam" id="PF02434"/>
    </source>
</evidence>
<feature type="domain" description="Fringe-like glycosyltransferase" evidence="9">
    <location>
        <begin position="23"/>
        <end position="62"/>
    </location>
</feature>
<evidence type="ECO:0000256" key="2">
    <source>
        <dbReference type="ARBA" id="ARBA00022676"/>
    </source>
</evidence>
<dbReference type="InterPro" id="IPR040035">
    <property type="entry name" value="TMEM180"/>
</dbReference>
<feature type="transmembrane region" description="Helical" evidence="8">
    <location>
        <begin position="234"/>
        <end position="263"/>
    </location>
</feature>
<keyword evidence="4 8" id="KW-0812">Transmembrane</keyword>
<dbReference type="AlphaFoldDB" id="A0A2A2J9D3"/>
<evidence type="ECO:0000313" key="10">
    <source>
        <dbReference type="EMBL" id="PAV58234.1"/>
    </source>
</evidence>
<evidence type="ECO:0000313" key="11">
    <source>
        <dbReference type="Proteomes" id="UP000218231"/>
    </source>
</evidence>
<reference evidence="10 11" key="1">
    <citation type="journal article" date="2017" name="Curr. Biol.">
        <title>Genome architecture and evolution of a unichromosomal asexual nematode.</title>
        <authorList>
            <person name="Fradin H."/>
            <person name="Zegar C."/>
            <person name="Gutwein M."/>
            <person name="Lucas J."/>
            <person name="Kovtun M."/>
            <person name="Corcoran D."/>
            <person name="Baugh L.R."/>
            <person name="Kiontke K."/>
            <person name="Gunsalus K."/>
            <person name="Fitch D.H."/>
            <person name="Piano F."/>
        </authorList>
    </citation>
    <scope>NUCLEOTIDE SEQUENCE [LARGE SCALE GENOMIC DNA]</scope>
    <source>
        <strain evidence="10">PF1309</strain>
    </source>
</reference>
<dbReference type="EMBL" id="LIAE01010593">
    <property type="protein sequence ID" value="PAV58234.1"/>
    <property type="molecule type" value="Genomic_DNA"/>
</dbReference>
<evidence type="ECO:0000256" key="4">
    <source>
        <dbReference type="ARBA" id="ARBA00022692"/>
    </source>
</evidence>
<comment type="caution">
    <text evidence="10">The sequence shown here is derived from an EMBL/GenBank/DDBJ whole genome shotgun (WGS) entry which is preliminary data.</text>
</comment>
<feature type="transmembrane region" description="Helical" evidence="8">
    <location>
        <begin position="209"/>
        <end position="228"/>
    </location>
</feature>
<dbReference type="InterPro" id="IPR003378">
    <property type="entry name" value="Fringe-like_glycosylTrfase"/>
</dbReference>
<keyword evidence="2" id="KW-0328">Glycosyltransferase</keyword>
<dbReference type="PANTHER" id="PTHR28658:SF2">
    <property type="entry name" value="TRANSMEMBRANE PROTEIN 180"/>
    <property type="match status" value="1"/>
</dbReference>
<evidence type="ECO:0000256" key="7">
    <source>
        <dbReference type="ARBA" id="ARBA00023136"/>
    </source>
</evidence>
<dbReference type="InterPro" id="IPR036259">
    <property type="entry name" value="MFS_trans_sf"/>
</dbReference>
<dbReference type="GO" id="GO:0016757">
    <property type="term" value="F:glycosyltransferase activity"/>
    <property type="evidence" value="ECO:0007669"/>
    <property type="project" value="UniProtKB-KW"/>
</dbReference>
<dbReference type="Gene3D" id="3.90.550.50">
    <property type="match status" value="1"/>
</dbReference>
<dbReference type="Pfam" id="PF13347">
    <property type="entry name" value="MFS_2"/>
    <property type="match status" value="1"/>
</dbReference>
<dbReference type="OrthoDB" id="414175at2759"/>
<evidence type="ECO:0000256" key="1">
    <source>
        <dbReference type="ARBA" id="ARBA00004606"/>
    </source>
</evidence>
<evidence type="ECO:0000256" key="6">
    <source>
        <dbReference type="ARBA" id="ARBA00022989"/>
    </source>
</evidence>
<sequence length="360" mass="42417">MHTRDHSWEKIRRVFQYAIEKLPRKYDWYLRADDDAYVIVENMRQFLSKYSPNNPYFFGYKWNFFVSHGFADGATYILSQPAAKAFVEVMKNSTLCPDHHRAEEDQEVARCLAHMKIFPSDTRDEEGSDRFQHFHPLEQFDMYKDEFAQKYAYYEIREVFIEKYHLPSNYLNIVQVLYLVWNAINDPLLGYVQDLGVCNIKWIMDRQKVILYGGPVFAASFLLFWFPWSTSVGWIVGIHLLISLFIYDTLFTLVLSAYCGLCIEKSAKHEDRVRILVYMELFGLIAGLTVWPLEYLTHNLDDFRMFQTITVFLAIFATGCLVFSAKFTKPPQLQVNPEEVELQEGNDEKVNYLSIKFDKS</sequence>
<accession>A0A2A2J9D3</accession>
<keyword evidence="6 8" id="KW-1133">Transmembrane helix</keyword>